<keyword evidence="7" id="KW-1185">Reference proteome</keyword>
<evidence type="ECO:0000256" key="1">
    <source>
        <dbReference type="ARBA" id="ARBA00004496"/>
    </source>
</evidence>
<dbReference type="PANTHER" id="PTHR47892">
    <property type="entry name" value="UNIVERSAL STRESS PROTEIN E"/>
    <property type="match status" value="1"/>
</dbReference>
<comment type="function">
    <text evidence="4">Required for resistance to DNA-damaging agents.</text>
</comment>
<dbReference type="AlphaFoldDB" id="A0A1P8N1I0"/>
<dbReference type="InterPro" id="IPR006016">
    <property type="entry name" value="UspA"/>
</dbReference>
<dbReference type="Pfam" id="PF00582">
    <property type="entry name" value="Usp"/>
    <property type="match status" value="2"/>
</dbReference>
<dbReference type="GO" id="GO:0005737">
    <property type="term" value="C:cytoplasm"/>
    <property type="evidence" value="ECO:0007669"/>
    <property type="project" value="UniProtKB-SubCell"/>
</dbReference>
<dbReference type="PANTHER" id="PTHR47892:SF1">
    <property type="entry name" value="UNIVERSAL STRESS PROTEIN E"/>
    <property type="match status" value="1"/>
</dbReference>
<feature type="domain" description="UspA" evidence="5">
    <location>
        <begin position="154"/>
        <end position="305"/>
    </location>
</feature>
<organism evidence="6 7">
    <name type="scientific">Tateyamaria omphalii</name>
    <dbReference type="NCBI Taxonomy" id="299262"/>
    <lineage>
        <taxon>Bacteria</taxon>
        <taxon>Pseudomonadati</taxon>
        <taxon>Pseudomonadota</taxon>
        <taxon>Alphaproteobacteria</taxon>
        <taxon>Rhodobacterales</taxon>
        <taxon>Roseobacteraceae</taxon>
        <taxon>Tateyamaria</taxon>
    </lineage>
</organism>
<evidence type="ECO:0000256" key="2">
    <source>
        <dbReference type="ARBA" id="ARBA00008791"/>
    </source>
</evidence>
<reference evidence="6 7" key="1">
    <citation type="submission" date="2017-01" db="EMBL/GenBank/DDBJ databases">
        <title>Complete genome of Tateyamaria omphalii DOK1-4 isolated from seawater in Dokdo.</title>
        <authorList>
            <person name="Kim J.H."/>
            <person name="Chi W.-J."/>
        </authorList>
    </citation>
    <scope>NUCLEOTIDE SEQUENCE [LARGE SCALE GENOMIC DNA]</scope>
    <source>
        <strain evidence="6 7">DOK1-4</strain>
        <plasmid evidence="6 7">pDOK1-4-2</plasmid>
    </source>
</reference>
<feature type="domain" description="UspA" evidence="5">
    <location>
        <begin position="4"/>
        <end position="145"/>
    </location>
</feature>
<accession>A0A1P8N1I0</accession>
<evidence type="ECO:0000256" key="3">
    <source>
        <dbReference type="ARBA" id="ARBA00022490"/>
    </source>
</evidence>
<dbReference type="CDD" id="cd00293">
    <property type="entry name" value="USP-like"/>
    <property type="match status" value="1"/>
</dbReference>
<dbReference type="OrthoDB" id="5564966at2"/>
<evidence type="ECO:0000259" key="5">
    <source>
        <dbReference type="Pfam" id="PF00582"/>
    </source>
</evidence>
<geneLocation type="plasmid" evidence="6 7">
    <name>pDOK1-4-2</name>
</geneLocation>
<protein>
    <recommendedName>
        <fullName evidence="5">UspA domain-containing protein</fullName>
    </recommendedName>
</protein>
<dbReference type="KEGG" id="tom:BWR18_19805"/>
<keyword evidence="6" id="KW-0614">Plasmid</keyword>
<evidence type="ECO:0000313" key="6">
    <source>
        <dbReference type="EMBL" id="APX14108.1"/>
    </source>
</evidence>
<dbReference type="EMBL" id="CP019314">
    <property type="protein sequence ID" value="APX14108.1"/>
    <property type="molecule type" value="Genomic_DNA"/>
</dbReference>
<dbReference type="RefSeq" id="WP_076630575.1">
    <property type="nucleotide sequence ID" value="NZ_CP019314.1"/>
</dbReference>
<comment type="similarity">
    <text evidence="2">Belongs to the universal stress protein A family.</text>
</comment>
<evidence type="ECO:0000256" key="4">
    <source>
        <dbReference type="ARBA" id="ARBA00037131"/>
    </source>
</evidence>
<keyword evidence="3" id="KW-0963">Cytoplasm</keyword>
<proteinExistence type="inferred from homology"/>
<dbReference type="Proteomes" id="UP000186336">
    <property type="component" value="Plasmid pDOK1-4-2"/>
</dbReference>
<dbReference type="SUPFAM" id="SSF52402">
    <property type="entry name" value="Adenine nucleotide alpha hydrolases-like"/>
    <property type="match status" value="2"/>
</dbReference>
<dbReference type="Gene3D" id="3.40.50.12370">
    <property type="match status" value="1"/>
</dbReference>
<name>A0A1P8N1I0_9RHOB</name>
<gene>
    <name evidence="6" type="ORF">BWR18_19805</name>
</gene>
<sequence>MKRFKNILVVSNPEGVSDALVARAHWLAKANGARLTLLDVSETDQSDMARMLATLSGQRGREVGAELIAARKDQLEQVATGLRQDGADVTTMLAQGVGFIEVIRHVLTYDNDLVLKAADQTPTWNVLGGPDLHLLRKCPCPVWILNSKAEPKAKRIVAAVDPDPSDETRNALNHKVMQLATSLSVQDDAKLDVLNAWYLHEEHLLRSSRVHTPPEDVEALLLTTKQESHARLTALTDQYTAFADRMQIMHVKGVAADVIAQHTHEQHIDTLVMGTLGRTGLSGMFIGNTADTILSRVTCSVLAVKPEGFTSPVTIEELEKN</sequence>
<evidence type="ECO:0000313" key="7">
    <source>
        <dbReference type="Proteomes" id="UP000186336"/>
    </source>
</evidence>
<comment type="subcellular location">
    <subcellularLocation>
        <location evidence="1">Cytoplasm</location>
    </subcellularLocation>
</comment>